<evidence type="ECO:0000313" key="6">
    <source>
        <dbReference type="Proteomes" id="UP000295134"/>
    </source>
</evidence>
<reference evidence="2 6" key="2">
    <citation type="submission" date="2019-03" db="EMBL/GenBank/DDBJ databases">
        <title>Long-read sequencing reveals hyperdense prophage content in a complex bacterial symbiont genome.</title>
        <authorList>
            <person name="Frost C.L."/>
            <person name="Siozios S."/>
            <person name="Nadal-Jimenez P."/>
            <person name="Brockhurst M.A."/>
            <person name="King K.C."/>
            <person name="Darby A.C."/>
            <person name="Hurst G.D.D."/>
        </authorList>
    </citation>
    <scope>NUCLEOTIDE SEQUENCE [LARGE SCALE GENOMIC DNA]</scope>
    <source>
        <strain evidence="2 6">FIN</strain>
    </source>
</reference>
<dbReference type="KEGG" id="ans:ArsFIN_17810"/>
<proteinExistence type="predicted"/>
<sequence>MHKLAIALSLIYITFLSGCATIVGEKTQRIQIESNPTDAEFTIKDERGAIISHGKTPQGVTLEKSDGSYFGKKSYEITLTKDGFNQVTLPLKNSANGWYIGGNIVFGGLIGWLVVDPFNGGMYTIHPKEINAVLPIKP</sequence>
<evidence type="ECO:0000313" key="4">
    <source>
        <dbReference type="EMBL" id="WGM04324.1"/>
    </source>
</evidence>
<evidence type="ECO:0000313" key="7">
    <source>
        <dbReference type="Proteomes" id="UP001177592"/>
    </source>
</evidence>
<dbReference type="EMBL" id="FN545225">
    <property type="protein sequence ID" value="CBA74294.1"/>
    <property type="molecule type" value="Genomic_DNA"/>
</dbReference>
<keyword evidence="7" id="KW-1185">Reference proteome</keyword>
<organism evidence="1">
    <name type="scientific">Arsenophonus nasoniae</name>
    <name type="common">son-killer infecting Nasonia vitripennis</name>
    <dbReference type="NCBI Taxonomy" id="638"/>
    <lineage>
        <taxon>Bacteria</taxon>
        <taxon>Pseudomonadati</taxon>
        <taxon>Pseudomonadota</taxon>
        <taxon>Gammaproteobacteria</taxon>
        <taxon>Enterobacterales</taxon>
        <taxon>Morganellaceae</taxon>
        <taxon>Arsenophonus</taxon>
    </lineage>
</organism>
<dbReference type="AlphaFoldDB" id="D2U109"/>
<reference evidence="1" key="1">
    <citation type="journal article" date="2010" name="Insect Mol. Biol.">
        <title>The draft genome sequence of Arsenophonus nasoniae, son-killer bacterium of Nasonia vitripennis, reveals genes associated with virulence and symbiosis.</title>
        <authorList>
            <person name="Wilkes T."/>
            <person name="Darby A.C."/>
            <person name="Choi J."/>
            <person name="Colborne J.K."/>
            <person name="Werren J.H."/>
            <person name="Hurst G.D.D."/>
        </authorList>
    </citation>
    <scope>NUCLEOTIDE SEQUENCE</scope>
</reference>
<dbReference type="KEGG" id="ans:ArsFIN_25830"/>
<accession>D2U109</accession>
<dbReference type="EMBL" id="CP123523">
    <property type="protein sequence ID" value="WGM07230.1"/>
    <property type="molecule type" value="Genomic_DNA"/>
</dbReference>
<dbReference type="RefSeq" id="WP_026824152.1">
    <property type="nucleotide sequence ID" value="NZ_CP038613.1"/>
</dbReference>
<gene>
    <name evidence="1" type="ORF">ARN_22060</name>
    <name evidence="2" type="ORF">ArsFIN_17810</name>
    <name evidence="3" type="ORF">ArsFIN_25830</name>
    <name evidence="5" type="ORF">QE258_08240</name>
    <name evidence="4" type="ORF">QE258_11810</name>
</gene>
<protein>
    <submittedName>
        <fullName evidence="1">Conserved hypothetical phage protein</fullName>
    </submittedName>
</protein>
<evidence type="ECO:0000313" key="5">
    <source>
        <dbReference type="EMBL" id="WGM07230.1"/>
    </source>
</evidence>
<reference evidence="4" key="3">
    <citation type="submission" date="2023-04" db="EMBL/GenBank/DDBJ databases">
        <title>Genome dynamics across the evolutionary transition to endosymbiosis.</title>
        <authorList>
            <person name="Siozios S."/>
            <person name="Nadal-Jimenez P."/>
            <person name="Azagi T."/>
            <person name="Sprong H."/>
            <person name="Frost C.L."/>
            <person name="Parratt S.R."/>
            <person name="Taylor G."/>
            <person name="Brettell L."/>
            <person name="Lew K.C."/>
            <person name="Croft L."/>
            <person name="King K.C."/>
            <person name="Brockhurst M.A."/>
            <person name="Hypsa V."/>
            <person name="Novakova E."/>
            <person name="Darby A.C."/>
            <person name="Hurst G.D.D."/>
        </authorList>
    </citation>
    <scope>NUCLEOTIDE SEQUENCE</scope>
    <source>
        <strain evidence="4">ANv_CAN</strain>
    </source>
</reference>
<name>D2U109_9GAMM</name>
<dbReference type="Proteomes" id="UP001177592">
    <property type="component" value="Chromosome"/>
</dbReference>
<dbReference type="EMBL" id="CP038613">
    <property type="protein sequence ID" value="QBY43214.1"/>
    <property type="molecule type" value="Genomic_DNA"/>
</dbReference>
<dbReference type="Proteomes" id="UP000295134">
    <property type="component" value="Chromosome"/>
</dbReference>
<dbReference type="PROSITE" id="PS51257">
    <property type="entry name" value="PROKAR_LIPOPROTEIN"/>
    <property type="match status" value="1"/>
</dbReference>
<evidence type="ECO:0000313" key="3">
    <source>
        <dbReference type="EMBL" id="QBY44010.1"/>
    </source>
</evidence>
<dbReference type="GeneID" id="96877614"/>
<dbReference type="EMBL" id="CP123523">
    <property type="protein sequence ID" value="WGM04324.1"/>
    <property type="molecule type" value="Genomic_DNA"/>
</dbReference>
<evidence type="ECO:0000313" key="1">
    <source>
        <dbReference type="EMBL" id="CBA74294.1"/>
    </source>
</evidence>
<dbReference type="EMBL" id="CP038613">
    <property type="protein sequence ID" value="QBY44010.1"/>
    <property type="molecule type" value="Genomic_DNA"/>
</dbReference>
<evidence type="ECO:0000313" key="2">
    <source>
        <dbReference type="EMBL" id="QBY43214.1"/>
    </source>
</evidence>